<dbReference type="Gene3D" id="2.130.10.10">
    <property type="entry name" value="YVTN repeat-like/Quinoprotein amine dehydrogenase"/>
    <property type="match status" value="2"/>
</dbReference>
<keyword evidence="1" id="KW-0853">WD repeat</keyword>
<comment type="similarity">
    <text evidence="3">Belongs to the WD repeat ASA1 family.</text>
</comment>
<gene>
    <name evidence="5" type="primary">asa1</name>
    <name evidence="5" type="ORF">MCUN1_001252</name>
</gene>
<evidence type="ECO:0000256" key="1">
    <source>
        <dbReference type="ARBA" id="ARBA00022574"/>
    </source>
</evidence>
<evidence type="ECO:0000256" key="3">
    <source>
        <dbReference type="ARBA" id="ARBA00037931"/>
    </source>
</evidence>
<sequence length="335" mass="35796">MRAAALAPRWVLRHHAPTPVHSVAFANGNSYVIAGDAKGRVSVTSTADYRPRLFWNAHTDTVLRAGAWDGYIVTHGRDNKICVWSISQDVLDAPFVAGGLESKQVADAPTPVLELPVNALNYCPFDMVSLGEGRALLAVTNTLESAFVDVYELPSKKRVIAAIGSDNIATAGTVRPAITMSLRIFRRESETHLLAAFEDGNVSMWTLQGDSASLEWSAKHHVESAMSVALSPDASLAVSVGADDKVALYGAESLVRATGHFGNACATVRGDAKVLAVGSWDSRVRIYSLPALKQLATLSYHKESVYAVAFAKDGPLVGAPEEGRPHIAMGSIIYN</sequence>
<dbReference type="AlphaFoldDB" id="A0AAF0JAL0"/>
<name>A0AAF0JAL0_9BASI</name>
<keyword evidence="2" id="KW-0677">Repeat</keyword>
<accession>A0AAF0JAL0</accession>
<evidence type="ECO:0000256" key="4">
    <source>
        <dbReference type="ARBA" id="ARBA00040563"/>
    </source>
</evidence>
<evidence type="ECO:0000313" key="5">
    <source>
        <dbReference type="EMBL" id="WFD34411.1"/>
    </source>
</evidence>
<dbReference type="SUPFAM" id="SSF50978">
    <property type="entry name" value="WD40 repeat-like"/>
    <property type="match status" value="1"/>
</dbReference>
<evidence type="ECO:0000313" key="6">
    <source>
        <dbReference type="Proteomes" id="UP001219933"/>
    </source>
</evidence>
<protein>
    <recommendedName>
        <fullName evidence="4">ASTRA-associated protein 1</fullName>
    </recommendedName>
</protein>
<dbReference type="SMART" id="SM00320">
    <property type="entry name" value="WD40"/>
    <property type="match status" value="4"/>
</dbReference>
<dbReference type="InterPro" id="IPR015943">
    <property type="entry name" value="WD40/YVTN_repeat-like_dom_sf"/>
</dbReference>
<dbReference type="InterPro" id="IPR001680">
    <property type="entry name" value="WD40_rpt"/>
</dbReference>
<reference evidence="5" key="1">
    <citation type="submission" date="2023-03" db="EMBL/GenBank/DDBJ databases">
        <title>Mating type loci evolution in Malassezia.</title>
        <authorList>
            <person name="Coelho M.A."/>
        </authorList>
    </citation>
    <scope>NUCLEOTIDE SEQUENCE</scope>
    <source>
        <strain evidence="5">CBS 11721</strain>
    </source>
</reference>
<dbReference type="EMBL" id="CP119878">
    <property type="protein sequence ID" value="WFD34411.1"/>
    <property type="molecule type" value="Genomic_DNA"/>
</dbReference>
<keyword evidence="6" id="KW-1185">Reference proteome</keyword>
<dbReference type="Proteomes" id="UP001219933">
    <property type="component" value="Chromosome 2"/>
</dbReference>
<dbReference type="InterPro" id="IPR036322">
    <property type="entry name" value="WD40_repeat_dom_sf"/>
</dbReference>
<dbReference type="PANTHER" id="PTHR19854">
    <property type="entry name" value="TRANSDUCIN BETA-LIKE 3"/>
    <property type="match status" value="1"/>
</dbReference>
<evidence type="ECO:0000256" key="2">
    <source>
        <dbReference type="ARBA" id="ARBA00022737"/>
    </source>
</evidence>
<organism evidence="5 6">
    <name type="scientific">Malassezia cuniculi</name>
    <dbReference type="NCBI Taxonomy" id="948313"/>
    <lineage>
        <taxon>Eukaryota</taxon>
        <taxon>Fungi</taxon>
        <taxon>Dikarya</taxon>
        <taxon>Basidiomycota</taxon>
        <taxon>Ustilaginomycotina</taxon>
        <taxon>Malasseziomycetes</taxon>
        <taxon>Malasseziales</taxon>
        <taxon>Malasseziaceae</taxon>
        <taxon>Malassezia</taxon>
    </lineage>
</organism>
<dbReference type="PANTHER" id="PTHR19854:SF1">
    <property type="entry name" value="GUANINE NUCLEOTIDE-BINDING PROTEIN SUBUNIT BETA-LIKE PROTEIN 1"/>
    <property type="match status" value="1"/>
</dbReference>
<proteinExistence type="inferred from homology"/>